<keyword evidence="2" id="KW-1185">Reference proteome</keyword>
<dbReference type="OrthoDB" id="9808993at2"/>
<dbReference type="PANTHER" id="PTHR21174:SF0">
    <property type="entry name" value="HD PHOSPHOHYDROLASE FAMILY PROTEIN-RELATED"/>
    <property type="match status" value="1"/>
</dbReference>
<dbReference type="InterPro" id="IPR009218">
    <property type="entry name" value="HD_phosphohydro"/>
</dbReference>
<dbReference type="SUPFAM" id="SSF109604">
    <property type="entry name" value="HD-domain/PDEase-like"/>
    <property type="match status" value="1"/>
</dbReference>
<comment type="caution">
    <text evidence="1">The sequence shown here is derived from an EMBL/GenBank/DDBJ whole genome shotgun (WGS) entry which is preliminary data.</text>
</comment>
<proteinExistence type="predicted"/>
<dbReference type="AlphaFoldDB" id="A0A329R1A4"/>
<dbReference type="Gene3D" id="1.10.3210.10">
    <property type="entry name" value="Hypothetical protein af1432"/>
    <property type="match status" value="1"/>
</dbReference>
<evidence type="ECO:0000313" key="2">
    <source>
        <dbReference type="Proteomes" id="UP000250462"/>
    </source>
</evidence>
<evidence type="ECO:0000313" key="1">
    <source>
        <dbReference type="EMBL" id="RAW17976.1"/>
    </source>
</evidence>
<dbReference type="EMBL" id="QMIG01000002">
    <property type="protein sequence ID" value="RAW17976.1"/>
    <property type="molecule type" value="Genomic_DNA"/>
</dbReference>
<sequence length="213" mass="23579">MERMDLLSRWSAVAGDSPAARRRGRELLARWSQPHRHYHSTAHLRNILEALDLLAEEIRTPSTVQLAAWFHDAVYDGNPGDDERASAALAAHVLPTIGFTRAEADEVARLVRLTIGHDPAPDDADGAALCDADLSVLGADPDGYEAYTRAVRLDYAHVPEDTFRRARAAVLAQLLNKESLFHTPTGRALWEGAARRNVGDELRHLRQSTGHDR</sequence>
<gene>
    <name evidence="1" type="ORF">DPM12_03815</name>
</gene>
<dbReference type="Proteomes" id="UP000250462">
    <property type="component" value="Unassembled WGS sequence"/>
</dbReference>
<organism evidence="1 2">
    <name type="scientific">Phytoactinopolyspora halophila</name>
    <dbReference type="NCBI Taxonomy" id="1981511"/>
    <lineage>
        <taxon>Bacteria</taxon>
        <taxon>Bacillati</taxon>
        <taxon>Actinomycetota</taxon>
        <taxon>Actinomycetes</taxon>
        <taxon>Jiangellales</taxon>
        <taxon>Jiangellaceae</taxon>
        <taxon>Phytoactinopolyspora</taxon>
    </lineage>
</organism>
<accession>A0A329R1A4</accession>
<dbReference type="PANTHER" id="PTHR21174">
    <property type="match status" value="1"/>
</dbReference>
<dbReference type="PIRSF" id="PIRSF035170">
    <property type="entry name" value="HD_phosphohydro"/>
    <property type="match status" value="1"/>
</dbReference>
<dbReference type="GO" id="GO:0016787">
    <property type="term" value="F:hydrolase activity"/>
    <property type="evidence" value="ECO:0007669"/>
    <property type="project" value="UniProtKB-KW"/>
</dbReference>
<keyword evidence="1" id="KW-0378">Hydrolase</keyword>
<name>A0A329R1A4_9ACTN</name>
<protein>
    <submittedName>
        <fullName evidence="1">Metal-dependent phosphohydrolase</fullName>
    </submittedName>
</protein>
<reference evidence="1 2" key="1">
    <citation type="submission" date="2018-06" db="EMBL/GenBank/DDBJ databases">
        <title>Phytoactinopolyspora halophila sp. nov., a novel halophilic actinomycete isolated from a saline soil in China.</title>
        <authorList>
            <person name="Tang S.-K."/>
        </authorList>
    </citation>
    <scope>NUCLEOTIDE SEQUENCE [LARGE SCALE GENOMIC DNA]</scope>
    <source>
        <strain evidence="1 2">YIM 96934</strain>
    </source>
</reference>